<evidence type="ECO:0000313" key="3">
    <source>
        <dbReference type="Proteomes" id="UP001159641"/>
    </source>
</evidence>
<dbReference type="Proteomes" id="UP001159641">
    <property type="component" value="Unassembled WGS sequence"/>
</dbReference>
<sequence length="160" mass="17380">MTDPVFRASQTTELQRPRGNEWEAGDRSAFPLRAKPAWPAQASGPRAGTSCGTAAARLGGERVGVCVGGGRPNFLSRARAASGGSRKTLCVDRIRDRLTDGRLPGTERRFGSFAWFRGQGHGDKTNLEKARVNESPRRGLPDCTLREACLRTLGPFTRLL</sequence>
<name>A0AB34HLS8_ESCRO</name>
<proteinExistence type="predicted"/>
<dbReference type="EMBL" id="JAIQCJ010000943">
    <property type="protein sequence ID" value="KAJ8793832.1"/>
    <property type="molecule type" value="Genomic_DNA"/>
</dbReference>
<reference evidence="2 3" key="1">
    <citation type="submission" date="2022-11" db="EMBL/GenBank/DDBJ databases">
        <title>Whole genome sequence of Eschrichtius robustus ER-17-0199.</title>
        <authorList>
            <person name="Bruniche-Olsen A."/>
            <person name="Black A.N."/>
            <person name="Fields C.J."/>
            <person name="Walden K."/>
            <person name="Dewoody J.A."/>
        </authorList>
    </citation>
    <scope>NUCLEOTIDE SEQUENCE [LARGE SCALE GENOMIC DNA]</scope>
    <source>
        <strain evidence="2">ER-17-0199</strain>
        <tissue evidence="2">Blubber</tissue>
    </source>
</reference>
<keyword evidence="3" id="KW-1185">Reference proteome</keyword>
<gene>
    <name evidence="2" type="ORF">J1605_019253</name>
</gene>
<accession>A0AB34HLS8</accession>
<comment type="caution">
    <text evidence="2">The sequence shown here is derived from an EMBL/GenBank/DDBJ whole genome shotgun (WGS) entry which is preliminary data.</text>
</comment>
<dbReference type="AlphaFoldDB" id="A0AB34HLS8"/>
<evidence type="ECO:0000313" key="2">
    <source>
        <dbReference type="EMBL" id="KAJ8793832.1"/>
    </source>
</evidence>
<evidence type="ECO:0000256" key="1">
    <source>
        <dbReference type="SAM" id="MobiDB-lite"/>
    </source>
</evidence>
<feature type="compositionally biased region" description="Basic and acidic residues" evidence="1">
    <location>
        <begin position="15"/>
        <end position="26"/>
    </location>
</feature>
<feature type="region of interest" description="Disordered" evidence="1">
    <location>
        <begin position="1"/>
        <end position="26"/>
    </location>
</feature>
<organism evidence="2 3">
    <name type="scientific">Eschrichtius robustus</name>
    <name type="common">California gray whale</name>
    <name type="synonym">Eschrichtius gibbosus</name>
    <dbReference type="NCBI Taxonomy" id="9764"/>
    <lineage>
        <taxon>Eukaryota</taxon>
        <taxon>Metazoa</taxon>
        <taxon>Chordata</taxon>
        <taxon>Craniata</taxon>
        <taxon>Vertebrata</taxon>
        <taxon>Euteleostomi</taxon>
        <taxon>Mammalia</taxon>
        <taxon>Eutheria</taxon>
        <taxon>Laurasiatheria</taxon>
        <taxon>Artiodactyla</taxon>
        <taxon>Whippomorpha</taxon>
        <taxon>Cetacea</taxon>
        <taxon>Mysticeti</taxon>
        <taxon>Eschrichtiidae</taxon>
        <taxon>Eschrichtius</taxon>
    </lineage>
</organism>
<protein>
    <submittedName>
        <fullName evidence="2">Uncharacterized protein</fullName>
    </submittedName>
</protein>